<sequence length="98" mass="11444">FSSADHPQYDTHYSCVRSSPVVPVLLSDNVPRLNRSAEEDKRWYRLMLVLFKPWRTLEDLLGNSTCWRDAYNSFSFSDYSLSIISNMNVESECKDARD</sequence>
<dbReference type="EMBL" id="MU268595">
    <property type="protein sequence ID" value="KAH7904131.1"/>
    <property type="molecule type" value="Genomic_DNA"/>
</dbReference>
<evidence type="ECO:0000313" key="2">
    <source>
        <dbReference type="Proteomes" id="UP000790377"/>
    </source>
</evidence>
<proteinExistence type="predicted"/>
<comment type="caution">
    <text evidence="1">The sequence shown here is derived from an EMBL/GenBank/DDBJ whole genome shotgun (WGS) entry which is preliminary data.</text>
</comment>
<name>A0ACB7ZSK4_9AGAM</name>
<organism evidence="1 2">
    <name type="scientific">Hygrophoropsis aurantiaca</name>
    <dbReference type="NCBI Taxonomy" id="72124"/>
    <lineage>
        <taxon>Eukaryota</taxon>
        <taxon>Fungi</taxon>
        <taxon>Dikarya</taxon>
        <taxon>Basidiomycota</taxon>
        <taxon>Agaricomycotina</taxon>
        <taxon>Agaricomycetes</taxon>
        <taxon>Agaricomycetidae</taxon>
        <taxon>Boletales</taxon>
        <taxon>Coniophorineae</taxon>
        <taxon>Hygrophoropsidaceae</taxon>
        <taxon>Hygrophoropsis</taxon>
    </lineage>
</organism>
<keyword evidence="2" id="KW-1185">Reference proteome</keyword>
<dbReference type="Proteomes" id="UP000790377">
    <property type="component" value="Unassembled WGS sequence"/>
</dbReference>
<feature type="non-terminal residue" evidence="1">
    <location>
        <position position="98"/>
    </location>
</feature>
<evidence type="ECO:0000313" key="1">
    <source>
        <dbReference type="EMBL" id="KAH7904131.1"/>
    </source>
</evidence>
<gene>
    <name evidence="1" type="ORF">BJ138DRAFT_976735</name>
</gene>
<reference evidence="1" key="1">
    <citation type="journal article" date="2021" name="New Phytol.">
        <title>Evolutionary innovations through gain and loss of genes in the ectomycorrhizal Boletales.</title>
        <authorList>
            <person name="Wu G."/>
            <person name="Miyauchi S."/>
            <person name="Morin E."/>
            <person name="Kuo A."/>
            <person name="Drula E."/>
            <person name="Varga T."/>
            <person name="Kohler A."/>
            <person name="Feng B."/>
            <person name="Cao Y."/>
            <person name="Lipzen A."/>
            <person name="Daum C."/>
            <person name="Hundley H."/>
            <person name="Pangilinan J."/>
            <person name="Johnson J."/>
            <person name="Barry K."/>
            <person name="LaButti K."/>
            <person name="Ng V."/>
            <person name="Ahrendt S."/>
            <person name="Min B."/>
            <person name="Choi I.G."/>
            <person name="Park H."/>
            <person name="Plett J.M."/>
            <person name="Magnuson J."/>
            <person name="Spatafora J.W."/>
            <person name="Nagy L.G."/>
            <person name="Henrissat B."/>
            <person name="Grigoriev I.V."/>
            <person name="Yang Z.L."/>
            <person name="Xu J."/>
            <person name="Martin F.M."/>
        </authorList>
    </citation>
    <scope>NUCLEOTIDE SEQUENCE</scope>
    <source>
        <strain evidence="1">ATCC 28755</strain>
    </source>
</reference>
<feature type="non-terminal residue" evidence="1">
    <location>
        <position position="1"/>
    </location>
</feature>
<protein>
    <submittedName>
        <fullName evidence="1">Uncharacterized protein</fullName>
    </submittedName>
</protein>
<accession>A0ACB7ZSK4</accession>